<feature type="domain" description="GST N-terminal" evidence="2">
    <location>
        <begin position="1"/>
        <end position="81"/>
    </location>
</feature>
<comment type="similarity">
    <text evidence="1">Belongs to the GST superfamily.</text>
</comment>
<evidence type="ECO:0000313" key="5">
    <source>
        <dbReference type="Proteomes" id="UP000325614"/>
    </source>
</evidence>
<organism evidence="4 5">
    <name type="scientific">Microvirga thermotolerans</name>
    <dbReference type="NCBI Taxonomy" id="2651334"/>
    <lineage>
        <taxon>Bacteria</taxon>
        <taxon>Pseudomonadati</taxon>
        <taxon>Pseudomonadota</taxon>
        <taxon>Alphaproteobacteria</taxon>
        <taxon>Hyphomicrobiales</taxon>
        <taxon>Methylobacteriaceae</taxon>
        <taxon>Microvirga</taxon>
    </lineage>
</organism>
<gene>
    <name evidence="4" type="ORF">GDR74_12500</name>
</gene>
<dbReference type="Gene3D" id="1.20.1050.10">
    <property type="match status" value="1"/>
</dbReference>
<dbReference type="SFLD" id="SFLDG00358">
    <property type="entry name" value="Main_(cytGST)"/>
    <property type="match status" value="1"/>
</dbReference>
<dbReference type="InterPro" id="IPR036249">
    <property type="entry name" value="Thioredoxin-like_sf"/>
</dbReference>
<dbReference type="EMBL" id="CP045423">
    <property type="protein sequence ID" value="QFU16974.1"/>
    <property type="molecule type" value="Genomic_DNA"/>
</dbReference>
<dbReference type="AlphaFoldDB" id="A0A5P9K3V3"/>
<name>A0A5P9K3V3_9HYPH</name>
<feature type="domain" description="GST C-terminal" evidence="3">
    <location>
        <begin position="86"/>
        <end position="211"/>
    </location>
</feature>
<dbReference type="PROSITE" id="PS50405">
    <property type="entry name" value="GST_CTER"/>
    <property type="match status" value="1"/>
</dbReference>
<dbReference type="InterPro" id="IPR010987">
    <property type="entry name" value="Glutathione-S-Trfase_C-like"/>
</dbReference>
<dbReference type="Pfam" id="PF00043">
    <property type="entry name" value="GST_C"/>
    <property type="match status" value="1"/>
</dbReference>
<dbReference type="InterPro" id="IPR040079">
    <property type="entry name" value="Glutathione_S-Trfase"/>
</dbReference>
<evidence type="ECO:0000259" key="2">
    <source>
        <dbReference type="PROSITE" id="PS50404"/>
    </source>
</evidence>
<dbReference type="CDD" id="cd03188">
    <property type="entry name" value="GST_C_Beta"/>
    <property type="match status" value="1"/>
</dbReference>
<dbReference type="RefSeq" id="WP_152586610.1">
    <property type="nucleotide sequence ID" value="NZ_CP045423.1"/>
</dbReference>
<evidence type="ECO:0000256" key="1">
    <source>
        <dbReference type="RuleBase" id="RU003494"/>
    </source>
</evidence>
<dbReference type="PANTHER" id="PTHR44051:SF8">
    <property type="entry name" value="GLUTATHIONE S-TRANSFERASE GSTA"/>
    <property type="match status" value="1"/>
</dbReference>
<dbReference type="Proteomes" id="UP000325614">
    <property type="component" value="Chromosome"/>
</dbReference>
<proteinExistence type="inferred from homology"/>
<protein>
    <submittedName>
        <fullName evidence="4">Glutathione S-transferase</fullName>
    </submittedName>
</protein>
<dbReference type="KEGG" id="mico:GDR74_12500"/>
<keyword evidence="5" id="KW-1185">Reference proteome</keyword>
<dbReference type="Gene3D" id="3.40.30.10">
    <property type="entry name" value="Glutaredoxin"/>
    <property type="match status" value="1"/>
</dbReference>
<dbReference type="SFLD" id="SFLDG01150">
    <property type="entry name" value="Main.1:_Beta-like"/>
    <property type="match status" value="1"/>
</dbReference>
<dbReference type="SUPFAM" id="SSF47616">
    <property type="entry name" value="GST C-terminal domain-like"/>
    <property type="match status" value="1"/>
</dbReference>
<keyword evidence="4" id="KW-0808">Transferase</keyword>
<dbReference type="InterPro" id="IPR036282">
    <property type="entry name" value="Glutathione-S-Trfase_C_sf"/>
</dbReference>
<reference evidence="4 5" key="1">
    <citation type="submission" date="2019-10" db="EMBL/GenBank/DDBJ databases">
        <title>Isolation, Identification of Microvirga thermotolerans HR1, a novel thermophilic bacterium and Comparative Genomics of the genus Microvirga.</title>
        <authorList>
            <person name="Li J."/>
            <person name="Zhang W."/>
            <person name="Lin M."/>
            <person name="Wang J."/>
        </authorList>
    </citation>
    <scope>NUCLEOTIDE SEQUENCE [LARGE SCALE GENOMIC DNA]</scope>
    <source>
        <strain evidence="4 5">HR1</strain>
    </source>
</reference>
<dbReference type="InterPro" id="IPR004046">
    <property type="entry name" value="GST_C"/>
</dbReference>
<dbReference type="PROSITE" id="PS50404">
    <property type="entry name" value="GST_NTER"/>
    <property type="match status" value="1"/>
</dbReference>
<dbReference type="GO" id="GO:0016740">
    <property type="term" value="F:transferase activity"/>
    <property type="evidence" value="ECO:0007669"/>
    <property type="project" value="UniProtKB-KW"/>
</dbReference>
<evidence type="ECO:0000259" key="3">
    <source>
        <dbReference type="PROSITE" id="PS50405"/>
    </source>
</evidence>
<accession>A0A5P9K3V3</accession>
<evidence type="ECO:0000313" key="4">
    <source>
        <dbReference type="EMBL" id="QFU16974.1"/>
    </source>
</evidence>
<sequence length="211" mass="23920">MDLYFSPLACSMASRIALYEAEAPARFIEVDSHTKRTLDGEDYHAVNPLGLVPAIRTDEGEILTENGAILPYIADRFPDAGLAPRDGMARLRLQQWLCFIGTEMHKALFTPLFDRSLPADLVSKTLEKGDRRLAYLNDHLSGREFLLDRFSVADAYLATVLNWQIATPVDLEKWPAVKDYYLRLRKRPSVARALAEEGALYLREQERHKAA</sequence>
<dbReference type="SFLD" id="SFLDS00019">
    <property type="entry name" value="Glutathione_Transferase_(cytos"/>
    <property type="match status" value="1"/>
</dbReference>
<dbReference type="PANTHER" id="PTHR44051">
    <property type="entry name" value="GLUTATHIONE S-TRANSFERASE-RELATED"/>
    <property type="match status" value="1"/>
</dbReference>
<dbReference type="CDD" id="cd03057">
    <property type="entry name" value="GST_N_Beta"/>
    <property type="match status" value="1"/>
</dbReference>
<dbReference type="InterPro" id="IPR004045">
    <property type="entry name" value="Glutathione_S-Trfase_N"/>
</dbReference>
<dbReference type="SUPFAM" id="SSF52833">
    <property type="entry name" value="Thioredoxin-like"/>
    <property type="match status" value="1"/>
</dbReference>
<dbReference type="Pfam" id="PF02798">
    <property type="entry name" value="GST_N"/>
    <property type="match status" value="1"/>
</dbReference>